<reference evidence="1 2" key="1">
    <citation type="submission" date="2020-08" db="EMBL/GenBank/DDBJ databases">
        <title>Sequencing the genomes of 1000 actinobacteria strains.</title>
        <authorList>
            <person name="Klenk H.-P."/>
        </authorList>
    </citation>
    <scope>NUCLEOTIDE SEQUENCE [LARGE SCALE GENOMIC DNA]</scope>
    <source>
        <strain evidence="1 2">DSM 44786</strain>
    </source>
</reference>
<dbReference type="InterPro" id="IPR035959">
    <property type="entry name" value="RutC-like_sf"/>
</dbReference>
<dbReference type="PANTHER" id="PTHR43760">
    <property type="entry name" value="ENDORIBONUCLEASE-RELATED"/>
    <property type="match status" value="1"/>
</dbReference>
<dbReference type="Proteomes" id="UP000573327">
    <property type="component" value="Unassembled WGS sequence"/>
</dbReference>
<keyword evidence="2" id="KW-1185">Reference proteome</keyword>
<dbReference type="InterPro" id="IPR013813">
    <property type="entry name" value="Endoribo_LPSP/chorism_mut-like"/>
</dbReference>
<dbReference type="Gene3D" id="3.30.1330.40">
    <property type="entry name" value="RutC-like"/>
    <property type="match status" value="1"/>
</dbReference>
<dbReference type="PANTHER" id="PTHR43760:SF1">
    <property type="entry name" value="ENDORIBONUCLEASE L-PSP_CHORISMATE MUTASE-LIKE DOMAIN-CONTAINING PROTEIN"/>
    <property type="match status" value="1"/>
</dbReference>
<sequence length="158" mass="16279">MQATEPLDPHRRLAELKLVLPPPSPPGGVYTPAVRSGRYVFVSGQIPMEQGAVTTVGKVGAEVTPEQAYTLSRHCALAALAAIDAVAGLDRVSQVVKVTGYVASATDFTAQAGVVDGASELLLAVFGPAGRHARSSVGVAELPRGAPVEIEITVEITP</sequence>
<gene>
    <name evidence="1" type="ORF">F4556_000447</name>
</gene>
<evidence type="ECO:0000313" key="1">
    <source>
        <dbReference type="EMBL" id="MBB4944912.1"/>
    </source>
</evidence>
<evidence type="ECO:0000313" key="2">
    <source>
        <dbReference type="Proteomes" id="UP000573327"/>
    </source>
</evidence>
<dbReference type="RefSeq" id="WP_184911170.1">
    <property type="nucleotide sequence ID" value="NZ_JACHJR010000001.1"/>
</dbReference>
<name>A0A7W7S745_9ACTN</name>
<protein>
    <submittedName>
        <fullName evidence="1">Enamine deaminase RidA (YjgF/YER057c/UK114 family)</fullName>
    </submittedName>
</protein>
<dbReference type="EMBL" id="JACHJR010000001">
    <property type="protein sequence ID" value="MBB4944912.1"/>
    <property type="molecule type" value="Genomic_DNA"/>
</dbReference>
<dbReference type="SUPFAM" id="SSF55298">
    <property type="entry name" value="YjgF-like"/>
    <property type="match status" value="1"/>
</dbReference>
<comment type="caution">
    <text evidence="1">The sequence shown here is derived from an EMBL/GenBank/DDBJ whole genome shotgun (WGS) entry which is preliminary data.</text>
</comment>
<dbReference type="Pfam" id="PF01042">
    <property type="entry name" value="Ribonuc_L-PSP"/>
    <property type="match status" value="1"/>
</dbReference>
<accession>A0A7W7S745</accession>
<dbReference type="CDD" id="cd02199">
    <property type="entry name" value="YjgF_YER057c_UK114_like_1"/>
    <property type="match status" value="1"/>
</dbReference>
<dbReference type="InterPro" id="IPR006175">
    <property type="entry name" value="YjgF/YER057c/UK114"/>
</dbReference>
<dbReference type="AlphaFoldDB" id="A0A7W7S745"/>
<organism evidence="1 2">
    <name type="scientific">Kitasatospora gansuensis</name>
    <dbReference type="NCBI Taxonomy" id="258050"/>
    <lineage>
        <taxon>Bacteria</taxon>
        <taxon>Bacillati</taxon>
        <taxon>Actinomycetota</taxon>
        <taxon>Actinomycetes</taxon>
        <taxon>Kitasatosporales</taxon>
        <taxon>Streptomycetaceae</taxon>
        <taxon>Kitasatospora</taxon>
    </lineage>
</organism>
<proteinExistence type="predicted"/>